<comment type="similarity">
    <text evidence="1">Belongs to the P-Pant transferase superfamily. Gsp/Sfp/HetI/AcpT family.</text>
</comment>
<proteinExistence type="inferred from homology"/>
<dbReference type="GO" id="GO:0005829">
    <property type="term" value="C:cytosol"/>
    <property type="evidence" value="ECO:0007669"/>
    <property type="project" value="TreeGrafter"/>
</dbReference>
<dbReference type="InterPro" id="IPR008278">
    <property type="entry name" value="4-PPantetheinyl_Trfase_dom"/>
</dbReference>
<dbReference type="PANTHER" id="PTHR12215:SF10">
    <property type="entry name" value="L-AMINOADIPATE-SEMIALDEHYDE DEHYDROGENASE-PHOSPHOPANTETHEINYL TRANSFERASE"/>
    <property type="match status" value="1"/>
</dbReference>
<dbReference type="PANTHER" id="PTHR12215">
    <property type="entry name" value="PHOSPHOPANTETHEINE TRANSFERASE"/>
    <property type="match status" value="1"/>
</dbReference>
<organism evidence="4 5">
    <name type="scientific">Staphylococcus felis</name>
    <dbReference type="NCBI Taxonomy" id="46127"/>
    <lineage>
        <taxon>Bacteria</taxon>
        <taxon>Bacillati</taxon>
        <taxon>Bacillota</taxon>
        <taxon>Bacilli</taxon>
        <taxon>Bacillales</taxon>
        <taxon>Staphylococcaceae</taxon>
        <taxon>Staphylococcus</taxon>
    </lineage>
</organism>
<name>A0A3E0ILM2_9STAP</name>
<dbReference type="GO" id="GO:0019878">
    <property type="term" value="P:lysine biosynthetic process via aminoadipic acid"/>
    <property type="evidence" value="ECO:0007669"/>
    <property type="project" value="TreeGrafter"/>
</dbReference>
<evidence type="ECO:0000259" key="3">
    <source>
        <dbReference type="Pfam" id="PF01648"/>
    </source>
</evidence>
<protein>
    <recommendedName>
        <fullName evidence="3">4'-phosphopantetheinyl transferase domain-containing protein</fullName>
    </recommendedName>
</protein>
<dbReference type="InterPro" id="IPR050559">
    <property type="entry name" value="P-Pant_transferase_sf"/>
</dbReference>
<dbReference type="Proteomes" id="UP000256562">
    <property type="component" value="Unassembled WGS sequence"/>
</dbReference>
<keyword evidence="2" id="KW-0808">Transferase</keyword>
<dbReference type="EMBL" id="QKXQ01000578">
    <property type="protein sequence ID" value="REH90885.1"/>
    <property type="molecule type" value="Genomic_DNA"/>
</dbReference>
<comment type="caution">
    <text evidence="4">The sequence shown here is derived from an EMBL/GenBank/DDBJ whole genome shotgun (WGS) entry which is preliminary data.</text>
</comment>
<evidence type="ECO:0000256" key="1">
    <source>
        <dbReference type="ARBA" id="ARBA00010990"/>
    </source>
</evidence>
<dbReference type="NCBIfam" id="NF047349">
    <property type="entry name" value="4PPT_AusB"/>
    <property type="match status" value="1"/>
</dbReference>
<dbReference type="Gene3D" id="3.90.470.20">
    <property type="entry name" value="4'-phosphopantetheinyl transferase domain"/>
    <property type="match status" value="2"/>
</dbReference>
<dbReference type="GO" id="GO:0008897">
    <property type="term" value="F:holo-[acyl-carrier-protein] synthase activity"/>
    <property type="evidence" value="ECO:0007669"/>
    <property type="project" value="InterPro"/>
</dbReference>
<evidence type="ECO:0000313" key="4">
    <source>
        <dbReference type="EMBL" id="REH90885.1"/>
    </source>
</evidence>
<dbReference type="GO" id="GO:0000287">
    <property type="term" value="F:magnesium ion binding"/>
    <property type="evidence" value="ECO:0007669"/>
    <property type="project" value="InterPro"/>
</dbReference>
<evidence type="ECO:0000256" key="2">
    <source>
        <dbReference type="ARBA" id="ARBA00022679"/>
    </source>
</evidence>
<feature type="domain" description="4'-phosphopantetheinyl transferase" evidence="3">
    <location>
        <begin position="100"/>
        <end position="161"/>
    </location>
</feature>
<reference evidence="4 5" key="1">
    <citation type="journal article" date="2018" name="Vet. Microbiol.">
        <title>Characterisation of Staphylococcus felis isolated from cats using whole genome sequencing.</title>
        <authorList>
            <person name="Worthing K."/>
            <person name="Pang S."/>
            <person name="Trott D.J."/>
            <person name="Abraham S."/>
            <person name="Coombs G.W."/>
            <person name="Jordan D."/>
            <person name="McIntyre L."/>
            <person name="Davies M.R."/>
            <person name="Norris J."/>
        </authorList>
    </citation>
    <scope>NUCLEOTIDE SEQUENCE [LARGE SCALE GENOMIC DNA]</scope>
    <source>
        <strain evidence="4 5">F9</strain>
    </source>
</reference>
<gene>
    <name evidence="4" type="ORF">DOS83_11985</name>
</gene>
<evidence type="ECO:0000313" key="5">
    <source>
        <dbReference type="Proteomes" id="UP000256562"/>
    </source>
</evidence>
<sequence>MILYADVSTLKSSTIHKIMQEYFYFKRDVTRYHFERDRLRHRVGELLVHYGVLKYAKLRPNEWQFLIGEHGKLFIDGPQAPYISLSYSHHHIACIVSENPVGIDIEMIEPIAWQHLKSQFTVDESKHISTLEDFYQVWTQKEAYSKLTGEGLLCGINQYNVQSPLYFQEYRVNFKSVEVNRVLIQVCDVNPNLSLAIDEVNIEQAIDILLSQSNV</sequence>
<dbReference type="AlphaFoldDB" id="A0A3E0ILM2"/>
<dbReference type="OrthoDB" id="9808281at2"/>
<dbReference type="InterPro" id="IPR037143">
    <property type="entry name" value="4-PPantetheinyl_Trfase_dom_sf"/>
</dbReference>
<accession>A0A3E0ILM2</accession>
<dbReference type="Pfam" id="PF01648">
    <property type="entry name" value="ACPS"/>
    <property type="match status" value="1"/>
</dbReference>
<dbReference type="SUPFAM" id="SSF56214">
    <property type="entry name" value="4'-phosphopantetheinyl transferase"/>
    <property type="match status" value="2"/>
</dbReference>
<dbReference type="RefSeq" id="WP_116095190.1">
    <property type="nucleotide sequence ID" value="NZ_QKXQ01000578.1"/>
</dbReference>